<dbReference type="AlphaFoldDB" id="A0A0U3PFD6"/>
<reference evidence="1 2" key="1">
    <citation type="submission" date="2015-10" db="EMBL/GenBank/DDBJ databases">
        <title>The world's first case of liver abscess caused by Pannonibacter phragmitetus.</title>
        <authorList>
            <person name="Ming D."/>
            <person name="Wang M."/>
            <person name="Zhou Y."/>
            <person name="Jiang T."/>
            <person name="Hu S."/>
        </authorList>
    </citation>
    <scope>NUCLEOTIDE SEQUENCE [LARGE SCALE GENOMIC DNA]</scope>
    <source>
        <strain evidence="1 2">31801</strain>
    </source>
</reference>
<dbReference type="KEGG" id="pphr:APZ00_01595"/>
<name>A0A0U3PFD6_9HYPH</name>
<proteinExistence type="predicted"/>
<evidence type="ECO:0000313" key="1">
    <source>
        <dbReference type="EMBL" id="ALV25933.1"/>
    </source>
</evidence>
<protein>
    <submittedName>
        <fullName evidence="1">Uncharacterized protein</fullName>
    </submittedName>
</protein>
<sequence length="206" mass="22767">MENTTMPLQNRVWPDGELVSHPCRGLLMGNRGGQIHDPQTRTIQRHQASRRWICCVLTFKNRRRQVMGAGYTELFFLDEVTALAAGHRPCFECRRVEAQAYATAAARHLGLEAVPGADWMDRQLAPERGPRWQGKPADGAALTSLPDGTMLTDGAGFLALKSGRLLRWSPDGYAATSPVSRLRVITPALSLAALSGGYQPIWHHRT</sequence>
<organism evidence="1 2">
    <name type="scientific">Pannonibacter phragmitetus</name>
    <dbReference type="NCBI Taxonomy" id="121719"/>
    <lineage>
        <taxon>Bacteria</taxon>
        <taxon>Pseudomonadati</taxon>
        <taxon>Pseudomonadota</taxon>
        <taxon>Alphaproteobacteria</taxon>
        <taxon>Hyphomicrobiales</taxon>
        <taxon>Stappiaceae</taxon>
        <taxon>Pannonibacter</taxon>
    </lineage>
</organism>
<evidence type="ECO:0000313" key="2">
    <source>
        <dbReference type="Proteomes" id="UP000064921"/>
    </source>
</evidence>
<dbReference type="Proteomes" id="UP000064921">
    <property type="component" value="Chromosome"/>
</dbReference>
<accession>A0A0U3PFD6</accession>
<gene>
    <name evidence="1" type="ORF">APZ00_01595</name>
</gene>
<dbReference type="EMBL" id="CP013068">
    <property type="protein sequence ID" value="ALV25933.1"/>
    <property type="molecule type" value="Genomic_DNA"/>
</dbReference>
<dbReference type="STRING" id="121719.APZ00_01595"/>
<keyword evidence="2" id="KW-1185">Reference proteome</keyword>